<keyword evidence="8" id="KW-1185">Reference proteome</keyword>
<evidence type="ECO:0000256" key="4">
    <source>
        <dbReference type="ARBA" id="ARBA00023002"/>
    </source>
</evidence>
<dbReference type="PANTHER" id="PTHR46300">
    <property type="entry name" value="P450, PUTATIVE (EUROFUNG)-RELATED-RELATED"/>
    <property type="match status" value="1"/>
</dbReference>
<evidence type="ECO:0000256" key="1">
    <source>
        <dbReference type="ARBA" id="ARBA00001971"/>
    </source>
</evidence>
<dbReference type="AlphaFoldDB" id="A0A9P3B5M9"/>
<dbReference type="GO" id="GO:0005506">
    <property type="term" value="F:iron ion binding"/>
    <property type="evidence" value="ECO:0007669"/>
    <property type="project" value="InterPro"/>
</dbReference>
<dbReference type="Gene3D" id="1.10.630.10">
    <property type="entry name" value="Cytochrome P450"/>
    <property type="match status" value="1"/>
</dbReference>
<dbReference type="GO" id="GO:0020037">
    <property type="term" value="F:heme binding"/>
    <property type="evidence" value="ECO:0007669"/>
    <property type="project" value="InterPro"/>
</dbReference>
<dbReference type="Proteomes" id="UP001043456">
    <property type="component" value="Unassembled WGS sequence"/>
</dbReference>
<evidence type="ECO:0000313" key="8">
    <source>
        <dbReference type="Proteomes" id="UP001043456"/>
    </source>
</evidence>
<dbReference type="GO" id="GO:0016705">
    <property type="term" value="F:oxidoreductase activity, acting on paired donors, with incorporation or reduction of molecular oxygen"/>
    <property type="evidence" value="ECO:0007669"/>
    <property type="project" value="InterPro"/>
</dbReference>
<evidence type="ECO:0000256" key="2">
    <source>
        <dbReference type="ARBA" id="ARBA00010617"/>
    </source>
</evidence>
<gene>
    <name evidence="7" type="ORF">Asppvi_001753</name>
</gene>
<dbReference type="GeneID" id="67000365"/>
<organism evidence="7 8">
    <name type="scientific">Aspergillus pseudoviridinutans</name>
    <dbReference type="NCBI Taxonomy" id="1517512"/>
    <lineage>
        <taxon>Eukaryota</taxon>
        <taxon>Fungi</taxon>
        <taxon>Dikarya</taxon>
        <taxon>Ascomycota</taxon>
        <taxon>Pezizomycotina</taxon>
        <taxon>Eurotiomycetes</taxon>
        <taxon>Eurotiomycetidae</taxon>
        <taxon>Eurotiales</taxon>
        <taxon>Aspergillaceae</taxon>
        <taxon>Aspergillus</taxon>
        <taxon>Aspergillus subgen. Fumigati</taxon>
    </lineage>
</organism>
<evidence type="ECO:0000313" key="7">
    <source>
        <dbReference type="EMBL" id="GIJ83233.1"/>
    </source>
</evidence>
<keyword evidence="4" id="KW-0560">Oxidoreductase</keyword>
<dbReference type="InterPro" id="IPR050364">
    <property type="entry name" value="Cytochrome_P450_fung"/>
</dbReference>
<comment type="caution">
    <text evidence="7">The sequence shown here is derived from an EMBL/GenBank/DDBJ whole genome shotgun (WGS) entry which is preliminary data.</text>
</comment>
<name>A0A9P3B5M9_9EURO</name>
<reference evidence="7 8" key="1">
    <citation type="submission" date="2018-10" db="EMBL/GenBank/DDBJ databases">
        <title>Pan-genome distribution and transcriptional activeness of fungal secondary metabolism genes in Aspergillus section Fumigati.</title>
        <authorList>
            <person name="Takahashi H."/>
            <person name="Umemura M."/>
            <person name="Ninomiya A."/>
            <person name="Kusuya Y."/>
            <person name="Urayama S."/>
            <person name="Shimizu M."/>
            <person name="Watanabe A."/>
            <person name="Kamei K."/>
            <person name="Yaguchi T."/>
            <person name="Hagiwara D."/>
        </authorList>
    </citation>
    <scope>NUCLEOTIDE SEQUENCE [LARGE SCALE GENOMIC DNA]</scope>
    <source>
        <strain evidence="7 8">IFM 55266</strain>
    </source>
</reference>
<keyword evidence="5" id="KW-0408">Iron</keyword>
<accession>A0A9P3B5M9</accession>
<comment type="similarity">
    <text evidence="2">Belongs to the cytochrome P450 family.</text>
</comment>
<protein>
    <submittedName>
        <fullName evidence="7">Uncharacterized protein</fullName>
    </submittedName>
</protein>
<comment type="cofactor">
    <cofactor evidence="1">
        <name>heme</name>
        <dbReference type="ChEBI" id="CHEBI:30413"/>
    </cofactor>
</comment>
<dbReference type="PANTHER" id="PTHR46300:SF2">
    <property type="entry name" value="CYTOCHROME P450 MONOOXYGENASE ALNH-RELATED"/>
    <property type="match status" value="1"/>
</dbReference>
<dbReference type="EMBL" id="BHVY01000001">
    <property type="protein sequence ID" value="GIJ83233.1"/>
    <property type="molecule type" value="Genomic_DNA"/>
</dbReference>
<sequence length="144" mass="16753">MVFGWRTPTYEDQKMKQLFDRFSEFAAINQTGAAAFIDFIPLLRKSPAFLLPTQNKARELHKHEKALYKGHWLKAKEDIRNNNIKPCFCIGMYEAQKRDGFSDDRLSLLHLGYATRGRLRHNLEYSLCILTALSDLVASRSWMV</sequence>
<dbReference type="InterPro" id="IPR036396">
    <property type="entry name" value="Cyt_P450_sf"/>
</dbReference>
<keyword evidence="6" id="KW-0503">Monooxygenase</keyword>
<proteinExistence type="inferred from homology"/>
<evidence type="ECO:0000256" key="3">
    <source>
        <dbReference type="ARBA" id="ARBA00022723"/>
    </source>
</evidence>
<evidence type="ECO:0000256" key="6">
    <source>
        <dbReference type="ARBA" id="ARBA00023033"/>
    </source>
</evidence>
<dbReference type="RefSeq" id="XP_043153980.1">
    <property type="nucleotide sequence ID" value="XM_043298045.1"/>
</dbReference>
<dbReference type="GO" id="GO:0004497">
    <property type="term" value="F:monooxygenase activity"/>
    <property type="evidence" value="ECO:0007669"/>
    <property type="project" value="UniProtKB-KW"/>
</dbReference>
<keyword evidence="3" id="KW-0479">Metal-binding</keyword>
<dbReference type="OrthoDB" id="1055148at2759"/>
<evidence type="ECO:0000256" key="5">
    <source>
        <dbReference type="ARBA" id="ARBA00023004"/>
    </source>
</evidence>